<keyword evidence="2 5" id="KW-0812">Transmembrane</keyword>
<feature type="transmembrane region" description="Helical" evidence="5">
    <location>
        <begin position="297"/>
        <end position="318"/>
    </location>
</feature>
<dbReference type="GO" id="GO:0016020">
    <property type="term" value="C:membrane"/>
    <property type="evidence" value="ECO:0007669"/>
    <property type="project" value="UniProtKB-SubCell"/>
</dbReference>
<organism evidence="7 8">
    <name type="scientific">Monascus purpureus</name>
    <name type="common">Red mold</name>
    <name type="synonym">Monascus anka</name>
    <dbReference type="NCBI Taxonomy" id="5098"/>
    <lineage>
        <taxon>Eukaryota</taxon>
        <taxon>Fungi</taxon>
        <taxon>Dikarya</taxon>
        <taxon>Ascomycota</taxon>
        <taxon>Pezizomycotina</taxon>
        <taxon>Eurotiomycetes</taxon>
        <taxon>Eurotiomycetidae</taxon>
        <taxon>Eurotiales</taxon>
        <taxon>Aspergillaceae</taxon>
        <taxon>Monascus</taxon>
    </lineage>
</organism>
<keyword evidence="8" id="KW-1185">Reference proteome</keyword>
<dbReference type="InterPro" id="IPR052185">
    <property type="entry name" value="IPC_Synthase-Related"/>
</dbReference>
<dbReference type="EMBL" id="VIFY01000013">
    <property type="protein sequence ID" value="TQB76002.1"/>
    <property type="molecule type" value="Genomic_DNA"/>
</dbReference>
<feature type="domain" description="Inositolphosphotransferase Aur1/Ipt1" evidence="6">
    <location>
        <begin position="192"/>
        <end position="370"/>
    </location>
</feature>
<comment type="caution">
    <text evidence="7">The sequence shown here is derived from an EMBL/GenBank/DDBJ whole genome shotgun (WGS) entry which is preliminary data.</text>
</comment>
<protein>
    <recommendedName>
        <fullName evidence="6">Inositolphosphotransferase Aur1/Ipt1 domain-containing protein</fullName>
    </recommendedName>
</protein>
<evidence type="ECO:0000256" key="3">
    <source>
        <dbReference type="ARBA" id="ARBA00022989"/>
    </source>
</evidence>
<dbReference type="AlphaFoldDB" id="A0A507R0V1"/>
<proteinExistence type="predicted"/>
<accession>A0A507R0V1</accession>
<evidence type="ECO:0000256" key="2">
    <source>
        <dbReference type="ARBA" id="ARBA00022692"/>
    </source>
</evidence>
<sequence>MDSNTTSADKPYLGKPQFQSHTWVEPIIVLSIMFASLYFNRRRGFSILRKNSNPKRIELGDSSEEDERLGASEERVPFFRGESLSSDVDTKSPKARNCLGLTVKTPNSARFAKHIHSRILQRFPFLVEMFYWVLNYLFYACTKATAQALSPPDISVVEVAQEHGIWVLHTEHETPIIKWFYPIREADFQWFLLANHPSIMTFFNRIYSLVHIPGTVAFLSWYYYMAPDHASFAAVRRTMTLGNFSAFITFCFWPCMPPRLLPESFGFHDTVRQEHAESVWVGGKNVNQLAAMPSLHFTYAFCIGSTFIWHSGILQRVFGKNRMRLTWTDFLLVAAGIFYPLLVLSVIVATANHYWMDATVAMFTTALSFLCNRIWIILLPLEDWLLWAWRLEKPVPTTGDRALRKYGRRRRNGRGPQSDIEYTAVS</sequence>
<dbReference type="InterPro" id="IPR026841">
    <property type="entry name" value="Aur1/Ipt1"/>
</dbReference>
<keyword evidence="3 5" id="KW-1133">Transmembrane helix</keyword>
<dbReference type="OrthoDB" id="2566866at2759"/>
<evidence type="ECO:0000256" key="5">
    <source>
        <dbReference type="SAM" id="Phobius"/>
    </source>
</evidence>
<evidence type="ECO:0000313" key="7">
    <source>
        <dbReference type="EMBL" id="TQB76002.1"/>
    </source>
</evidence>
<dbReference type="PANTHER" id="PTHR31310:SF10">
    <property type="entry name" value="INOSITOLPHOSPHOTRANSFERASE AUR1_IPT1 DOMAIN-CONTAINING PROTEIN"/>
    <property type="match status" value="1"/>
</dbReference>
<dbReference type="CDD" id="cd03386">
    <property type="entry name" value="PAP2_Aur1_like"/>
    <property type="match status" value="1"/>
</dbReference>
<evidence type="ECO:0000256" key="1">
    <source>
        <dbReference type="ARBA" id="ARBA00004141"/>
    </source>
</evidence>
<evidence type="ECO:0000259" key="6">
    <source>
        <dbReference type="Pfam" id="PF14378"/>
    </source>
</evidence>
<evidence type="ECO:0000256" key="4">
    <source>
        <dbReference type="ARBA" id="ARBA00023136"/>
    </source>
</evidence>
<feature type="transmembrane region" description="Helical" evidence="5">
    <location>
        <begin position="361"/>
        <end position="381"/>
    </location>
</feature>
<name>A0A507R0V1_MONPU</name>
<feature type="transmembrane region" description="Helical" evidence="5">
    <location>
        <begin position="206"/>
        <end position="226"/>
    </location>
</feature>
<keyword evidence="4 5" id="KW-0472">Membrane</keyword>
<feature type="transmembrane region" description="Helical" evidence="5">
    <location>
        <begin position="330"/>
        <end position="355"/>
    </location>
</feature>
<comment type="subcellular location">
    <subcellularLocation>
        <location evidence="1">Membrane</location>
        <topology evidence="1">Multi-pass membrane protein</topology>
    </subcellularLocation>
</comment>
<reference evidence="7 8" key="1">
    <citation type="submission" date="2019-06" db="EMBL/GenBank/DDBJ databases">
        <title>Wine fermentation using esterase from Monascus purpureus.</title>
        <authorList>
            <person name="Geng C."/>
            <person name="Zhang Y."/>
        </authorList>
    </citation>
    <scope>NUCLEOTIDE SEQUENCE [LARGE SCALE GENOMIC DNA]</scope>
    <source>
        <strain evidence="7">HQ1</strain>
    </source>
</reference>
<dbReference type="STRING" id="5098.A0A507R0V1"/>
<dbReference type="Proteomes" id="UP000319663">
    <property type="component" value="Unassembled WGS sequence"/>
</dbReference>
<dbReference type="Pfam" id="PF14378">
    <property type="entry name" value="PAP2_3"/>
    <property type="match status" value="1"/>
</dbReference>
<evidence type="ECO:0000313" key="8">
    <source>
        <dbReference type="Proteomes" id="UP000319663"/>
    </source>
</evidence>
<gene>
    <name evidence="7" type="ORF">MPDQ_001204</name>
</gene>
<feature type="transmembrane region" description="Helical" evidence="5">
    <location>
        <begin position="20"/>
        <end position="40"/>
    </location>
</feature>
<dbReference type="PANTHER" id="PTHR31310">
    <property type="match status" value="1"/>
</dbReference>